<organism evidence="3 4">
    <name type="scientific">Limnoglobus roseus</name>
    <dbReference type="NCBI Taxonomy" id="2598579"/>
    <lineage>
        <taxon>Bacteria</taxon>
        <taxon>Pseudomonadati</taxon>
        <taxon>Planctomycetota</taxon>
        <taxon>Planctomycetia</taxon>
        <taxon>Gemmatales</taxon>
        <taxon>Gemmataceae</taxon>
        <taxon>Limnoglobus</taxon>
    </lineage>
</organism>
<dbReference type="RefSeq" id="WP_246173722.1">
    <property type="nucleotide sequence ID" value="NZ_CP042425.1"/>
</dbReference>
<dbReference type="Proteomes" id="UP000324974">
    <property type="component" value="Chromosome"/>
</dbReference>
<sequence>MIRVRTAMAGVSAVSLLALAFLLPAAAADLPTSEKFSDEGFVTIFNGKDLTGWKVSAKTGHSGKSKNTSGGKWVVEDGAIVGSQDVPGNGGIVITEKQYGDFEVALETRNDDGPDSGLFLRCTDTGKCYQAMIDYHKGGNLMGIYGEGLGGKPHIRNFDFGKDVTEIVVPSKQPDGGFKSPVAAADWKKFWNPGEWNELRARIVGNPPTLTTWIKGVKFMEYTDTEKRHNDTGGIALQVHGGGDYTKQFVRYRNVRVKELKK</sequence>
<dbReference type="AlphaFoldDB" id="A0A5C1AFT7"/>
<gene>
    <name evidence="3" type="ORF">PX52LOC_02784</name>
</gene>
<reference evidence="4" key="1">
    <citation type="submission" date="2019-08" db="EMBL/GenBank/DDBJ databases">
        <title>Limnoglobus roseus gen. nov., sp. nov., a novel freshwater planctomycete with a giant genome from the family Gemmataceae.</title>
        <authorList>
            <person name="Kulichevskaya I.S."/>
            <person name="Naumoff D.G."/>
            <person name="Miroshnikov K."/>
            <person name="Ivanova A."/>
            <person name="Philippov D.A."/>
            <person name="Hakobyan A."/>
            <person name="Rijpstra I.C."/>
            <person name="Sinninghe Damste J.S."/>
            <person name="Liesack W."/>
            <person name="Dedysh S.N."/>
        </authorList>
    </citation>
    <scope>NUCLEOTIDE SEQUENCE [LARGE SCALE GENOMIC DNA]</scope>
    <source>
        <strain evidence="4">PX52</strain>
    </source>
</reference>
<evidence type="ECO:0000313" key="3">
    <source>
        <dbReference type="EMBL" id="QEL15848.1"/>
    </source>
</evidence>
<protein>
    <submittedName>
        <fullName evidence="3">Putative beta-jelly-roll-type glycoside hydrolase</fullName>
    </submittedName>
</protein>
<keyword evidence="3" id="KW-0378">Hydrolase</keyword>
<dbReference type="KEGG" id="lrs:PX52LOC_02784"/>
<dbReference type="InterPro" id="IPR010496">
    <property type="entry name" value="AL/BT2_dom"/>
</dbReference>
<feature type="signal peptide" evidence="1">
    <location>
        <begin position="1"/>
        <end position="27"/>
    </location>
</feature>
<name>A0A5C1AFT7_9BACT</name>
<feature type="domain" description="3-keto-alpha-glucoside-1,2-lyase/3-keto-2-hydroxy-glucal hydratase" evidence="2">
    <location>
        <begin position="40"/>
        <end position="258"/>
    </location>
</feature>
<keyword evidence="1" id="KW-0732">Signal</keyword>
<feature type="chain" id="PRO_5022886974" evidence="1">
    <location>
        <begin position="28"/>
        <end position="262"/>
    </location>
</feature>
<keyword evidence="4" id="KW-1185">Reference proteome</keyword>
<accession>A0A5C1AFT7</accession>
<evidence type="ECO:0000313" key="4">
    <source>
        <dbReference type="Proteomes" id="UP000324974"/>
    </source>
</evidence>
<evidence type="ECO:0000259" key="2">
    <source>
        <dbReference type="Pfam" id="PF06439"/>
    </source>
</evidence>
<dbReference type="Pfam" id="PF06439">
    <property type="entry name" value="3keto-disac_hyd"/>
    <property type="match status" value="1"/>
</dbReference>
<dbReference type="GO" id="GO:0016787">
    <property type="term" value="F:hydrolase activity"/>
    <property type="evidence" value="ECO:0007669"/>
    <property type="project" value="UniProtKB-KW"/>
</dbReference>
<proteinExistence type="predicted"/>
<dbReference type="Gene3D" id="2.60.120.560">
    <property type="entry name" value="Exo-inulinase, domain 1"/>
    <property type="match status" value="1"/>
</dbReference>
<evidence type="ECO:0000256" key="1">
    <source>
        <dbReference type="SAM" id="SignalP"/>
    </source>
</evidence>
<dbReference type="EMBL" id="CP042425">
    <property type="protein sequence ID" value="QEL15848.1"/>
    <property type="molecule type" value="Genomic_DNA"/>
</dbReference>